<evidence type="ECO:0000313" key="2">
    <source>
        <dbReference type="EMBL" id="VFU48900.1"/>
    </source>
</evidence>
<organism evidence="2">
    <name type="scientific">Salix viminalis</name>
    <name type="common">Common osier</name>
    <name type="synonym">Basket willow</name>
    <dbReference type="NCBI Taxonomy" id="40686"/>
    <lineage>
        <taxon>Eukaryota</taxon>
        <taxon>Viridiplantae</taxon>
        <taxon>Streptophyta</taxon>
        <taxon>Embryophyta</taxon>
        <taxon>Tracheophyta</taxon>
        <taxon>Spermatophyta</taxon>
        <taxon>Magnoliopsida</taxon>
        <taxon>eudicotyledons</taxon>
        <taxon>Gunneridae</taxon>
        <taxon>Pentapetalae</taxon>
        <taxon>rosids</taxon>
        <taxon>fabids</taxon>
        <taxon>Malpighiales</taxon>
        <taxon>Salicaceae</taxon>
        <taxon>Saliceae</taxon>
        <taxon>Salix</taxon>
    </lineage>
</organism>
<gene>
    <name evidence="2" type="ORF">SVIM_LOCUS321791</name>
</gene>
<protein>
    <submittedName>
        <fullName evidence="2">Uncharacterized protein</fullName>
    </submittedName>
</protein>
<feature type="compositionally biased region" description="Basic residues" evidence="1">
    <location>
        <begin position="57"/>
        <end position="66"/>
    </location>
</feature>
<name>A0A6N2M5A8_SALVM</name>
<dbReference type="AlphaFoldDB" id="A0A6N2M5A8"/>
<sequence>MAFIQSTLGVAMGMRKGGGLFSRKNNVKGGRDPSPAEIHLKKSSTFMKSRGETAFKSKPKAMKHGSRLQFDGPSSPETRQRPKP</sequence>
<dbReference type="EMBL" id="CAADRP010001707">
    <property type="protein sequence ID" value="VFU48900.1"/>
    <property type="molecule type" value="Genomic_DNA"/>
</dbReference>
<accession>A0A6N2M5A8</accession>
<feature type="region of interest" description="Disordered" evidence="1">
    <location>
        <begin position="14"/>
        <end position="84"/>
    </location>
</feature>
<proteinExistence type="predicted"/>
<reference evidence="2" key="1">
    <citation type="submission" date="2019-03" db="EMBL/GenBank/DDBJ databases">
        <authorList>
            <person name="Mank J."/>
            <person name="Almeida P."/>
        </authorList>
    </citation>
    <scope>NUCLEOTIDE SEQUENCE</scope>
    <source>
        <strain evidence="2">78183</strain>
    </source>
</reference>
<evidence type="ECO:0000256" key="1">
    <source>
        <dbReference type="SAM" id="MobiDB-lite"/>
    </source>
</evidence>